<dbReference type="EMBL" id="CP000432">
    <property type="protein sequence ID" value="ABH00025.1"/>
    <property type="molecule type" value="Genomic_DNA"/>
</dbReference>
<protein>
    <submittedName>
        <fullName evidence="2">Uncharacterized protein</fullName>
    </submittedName>
</protein>
<dbReference type="AlphaFoldDB" id="Q0RXG1"/>
<keyword evidence="2" id="KW-0614">Plasmid</keyword>
<reference evidence="3" key="1">
    <citation type="journal article" date="2006" name="Proc. Natl. Acad. Sci. U.S.A.">
        <title>The complete genome of Rhodococcus sp. RHA1 provides insights into a catabolic powerhouse.</title>
        <authorList>
            <person name="McLeod M.P."/>
            <person name="Warren R.L."/>
            <person name="Hsiao W.W.L."/>
            <person name="Araki N."/>
            <person name="Myhre M."/>
            <person name="Fernandes C."/>
            <person name="Miyazawa D."/>
            <person name="Wong W."/>
            <person name="Lillquist A.L."/>
            <person name="Wang D."/>
            <person name="Dosanjh M."/>
            <person name="Hara H."/>
            <person name="Petrescu A."/>
            <person name="Morin R.D."/>
            <person name="Yang G."/>
            <person name="Stott J.M."/>
            <person name="Schein J.E."/>
            <person name="Shin H."/>
            <person name="Smailus D."/>
            <person name="Siddiqui A.S."/>
            <person name="Marra M.A."/>
            <person name="Jones S.J.M."/>
            <person name="Holt R."/>
            <person name="Brinkman F.S.L."/>
            <person name="Miyauchi K."/>
            <person name="Fukuda M."/>
            <person name="Davies J.E."/>
            <person name="Mohn W.W."/>
            <person name="Eltis L.D."/>
        </authorList>
    </citation>
    <scope>NUCLEOTIDE SEQUENCE [LARGE SCALE GENOMIC DNA]</scope>
    <source>
        <strain evidence="3">RHA1</strain>
    </source>
</reference>
<organism evidence="2 3">
    <name type="scientific">Rhodococcus jostii (strain RHA1)</name>
    <dbReference type="NCBI Taxonomy" id="101510"/>
    <lineage>
        <taxon>Bacteria</taxon>
        <taxon>Bacillati</taxon>
        <taxon>Actinomycetota</taxon>
        <taxon>Actinomycetes</taxon>
        <taxon>Mycobacteriales</taxon>
        <taxon>Nocardiaceae</taxon>
        <taxon>Rhodococcus</taxon>
    </lineage>
</organism>
<gene>
    <name evidence="2" type="ordered locus">RHA1_ro08981</name>
</gene>
<sequence>MSDGRLVNISPDNARLKVNPDPTTDTGCCGGVAEVLGARGSGDERSHRRGLKTTTSATAGRAWPRRGWCRAKLGDQRPVEVRSGIVVEVLERRRGGQAGEPQPRAKTAGLGSVDLDRQHSLSMAVIDRLFFAEYRLGAL</sequence>
<evidence type="ECO:0000313" key="3">
    <source>
        <dbReference type="Proteomes" id="UP000008710"/>
    </source>
</evidence>
<name>Q0RXG1_RHOJR</name>
<evidence type="ECO:0000313" key="2">
    <source>
        <dbReference type="EMBL" id="ABH00025.1"/>
    </source>
</evidence>
<proteinExistence type="predicted"/>
<dbReference type="HOGENOM" id="CLU_1843561_0_0_11"/>
<evidence type="ECO:0000256" key="1">
    <source>
        <dbReference type="SAM" id="MobiDB-lite"/>
    </source>
</evidence>
<dbReference type="KEGG" id="rha:RHA1_ro08981"/>
<accession>Q0RXG1</accession>
<geneLocation type="plasmid" evidence="2 3">
    <name>pRHL1</name>
</geneLocation>
<feature type="region of interest" description="Disordered" evidence="1">
    <location>
        <begin position="1"/>
        <end position="22"/>
    </location>
</feature>
<dbReference type="Proteomes" id="UP000008710">
    <property type="component" value="Plasmid pRHL1"/>
</dbReference>
<feature type="region of interest" description="Disordered" evidence="1">
    <location>
        <begin position="39"/>
        <end position="59"/>
    </location>
</feature>